<organism evidence="3 4">
    <name type="scientific">Viridibacterium curvum</name>
    <dbReference type="NCBI Taxonomy" id="1101404"/>
    <lineage>
        <taxon>Bacteria</taxon>
        <taxon>Pseudomonadati</taxon>
        <taxon>Pseudomonadota</taxon>
        <taxon>Betaproteobacteria</taxon>
        <taxon>Rhodocyclales</taxon>
        <taxon>Rhodocyclaceae</taxon>
        <taxon>Viridibacterium</taxon>
    </lineage>
</organism>
<keyword evidence="1" id="KW-0479">Metal-binding</keyword>
<gene>
    <name evidence="3" type="ORF">GCM10025770_01010</name>
</gene>
<dbReference type="InterPro" id="IPR017969">
    <property type="entry name" value="Heavy-metal-associated_CS"/>
</dbReference>
<evidence type="ECO:0000313" key="4">
    <source>
        <dbReference type="Proteomes" id="UP001500547"/>
    </source>
</evidence>
<dbReference type="PROSITE" id="PS50846">
    <property type="entry name" value="HMA_2"/>
    <property type="match status" value="1"/>
</dbReference>
<protein>
    <submittedName>
        <fullName evidence="3">Heavy-metal-associated domain-containing protein</fullName>
    </submittedName>
</protein>
<dbReference type="Gene3D" id="3.30.70.100">
    <property type="match status" value="1"/>
</dbReference>
<dbReference type="PROSITE" id="PS01047">
    <property type="entry name" value="HMA_1"/>
    <property type="match status" value="1"/>
</dbReference>
<keyword evidence="4" id="KW-1185">Reference proteome</keyword>
<dbReference type="PANTHER" id="PTHR46594">
    <property type="entry name" value="P-TYPE CATION-TRANSPORTING ATPASE"/>
    <property type="match status" value="1"/>
</dbReference>
<dbReference type="CDD" id="cd00371">
    <property type="entry name" value="HMA"/>
    <property type="match status" value="1"/>
</dbReference>
<dbReference type="InterPro" id="IPR036163">
    <property type="entry name" value="HMA_dom_sf"/>
</dbReference>
<dbReference type="Proteomes" id="UP001500547">
    <property type="component" value="Unassembled WGS sequence"/>
</dbReference>
<accession>A0ABP9Q7A9</accession>
<dbReference type="SUPFAM" id="SSF55008">
    <property type="entry name" value="HMA, heavy metal-associated domain"/>
    <property type="match status" value="1"/>
</dbReference>
<feature type="domain" description="HMA" evidence="2">
    <location>
        <begin position="2"/>
        <end position="68"/>
    </location>
</feature>
<evidence type="ECO:0000313" key="3">
    <source>
        <dbReference type="EMBL" id="GAA5157585.1"/>
    </source>
</evidence>
<dbReference type="RefSeq" id="WP_345530858.1">
    <property type="nucleotide sequence ID" value="NZ_BAABLD010000001.1"/>
</dbReference>
<name>A0ABP9Q7A9_9RHOO</name>
<evidence type="ECO:0000259" key="2">
    <source>
        <dbReference type="PROSITE" id="PS50846"/>
    </source>
</evidence>
<dbReference type="EMBL" id="BAABLD010000001">
    <property type="protein sequence ID" value="GAA5157585.1"/>
    <property type="molecule type" value="Genomic_DNA"/>
</dbReference>
<proteinExistence type="predicted"/>
<comment type="caution">
    <text evidence="3">The sequence shown here is derived from an EMBL/GenBank/DDBJ whole genome shotgun (WGS) entry which is preliminary data.</text>
</comment>
<dbReference type="Pfam" id="PF00403">
    <property type="entry name" value="HMA"/>
    <property type="match status" value="1"/>
</dbReference>
<reference evidence="4" key="1">
    <citation type="journal article" date="2019" name="Int. J. Syst. Evol. Microbiol.">
        <title>The Global Catalogue of Microorganisms (GCM) 10K type strain sequencing project: providing services to taxonomists for standard genome sequencing and annotation.</title>
        <authorList>
            <consortium name="The Broad Institute Genomics Platform"/>
            <consortium name="The Broad Institute Genome Sequencing Center for Infectious Disease"/>
            <person name="Wu L."/>
            <person name="Ma J."/>
        </authorList>
    </citation>
    <scope>NUCLEOTIDE SEQUENCE [LARGE SCALE GENOMIC DNA]</scope>
    <source>
        <strain evidence="4">JCM 18715</strain>
    </source>
</reference>
<dbReference type="InterPro" id="IPR006121">
    <property type="entry name" value="HMA_dom"/>
</dbReference>
<dbReference type="PANTHER" id="PTHR46594:SF4">
    <property type="entry name" value="P-TYPE CATION-TRANSPORTING ATPASE"/>
    <property type="match status" value="1"/>
</dbReference>
<evidence type="ECO:0000256" key="1">
    <source>
        <dbReference type="ARBA" id="ARBA00022723"/>
    </source>
</evidence>
<dbReference type="PRINTS" id="PR00946">
    <property type="entry name" value="HGSCAVENGER"/>
</dbReference>
<dbReference type="InterPro" id="IPR001802">
    <property type="entry name" value="MerP/CopZ"/>
</dbReference>
<sequence length="68" mass="7100">MIETKLAVKGMTCGGCVRSVERVLTALPGVTRVEVSLELASATVQHDEARSGKAELARAVQEAGFEAA</sequence>